<dbReference type="InterPro" id="IPR029787">
    <property type="entry name" value="Nucleotide_cyclase"/>
</dbReference>
<dbReference type="SMART" id="SM00267">
    <property type="entry name" value="GGDEF"/>
    <property type="match status" value="1"/>
</dbReference>
<name>A0ABV9H0E2_9BURK</name>
<feature type="transmembrane region" description="Helical" evidence="3">
    <location>
        <begin position="106"/>
        <end position="123"/>
    </location>
</feature>
<feature type="domain" description="GGDEF" evidence="4">
    <location>
        <begin position="235"/>
        <end position="366"/>
    </location>
</feature>
<feature type="transmembrane region" description="Helical" evidence="3">
    <location>
        <begin position="50"/>
        <end position="68"/>
    </location>
</feature>
<organism evidence="5 6">
    <name type="scientific">Comamonas nitrativorans</name>
    <dbReference type="NCBI Taxonomy" id="108437"/>
    <lineage>
        <taxon>Bacteria</taxon>
        <taxon>Pseudomonadati</taxon>
        <taxon>Pseudomonadota</taxon>
        <taxon>Betaproteobacteria</taxon>
        <taxon>Burkholderiales</taxon>
        <taxon>Comamonadaceae</taxon>
        <taxon>Comamonas</taxon>
    </lineage>
</organism>
<feature type="transmembrane region" description="Helical" evidence="3">
    <location>
        <begin position="80"/>
        <end position="100"/>
    </location>
</feature>
<comment type="caution">
    <text evidence="5">The sequence shown here is derived from an EMBL/GenBank/DDBJ whole genome shotgun (WGS) entry which is preliminary data.</text>
</comment>
<dbReference type="RefSeq" id="WP_377726509.1">
    <property type="nucleotide sequence ID" value="NZ_JBHSEW010000010.1"/>
</dbReference>
<gene>
    <name evidence="5" type="ORF">ACFO3A_11635</name>
</gene>
<evidence type="ECO:0000313" key="5">
    <source>
        <dbReference type="EMBL" id="MFC4622864.1"/>
    </source>
</evidence>
<keyword evidence="3" id="KW-0472">Membrane</keyword>
<keyword evidence="6" id="KW-1185">Reference proteome</keyword>
<feature type="transmembrane region" description="Helical" evidence="3">
    <location>
        <begin position="130"/>
        <end position="147"/>
    </location>
</feature>
<keyword evidence="3" id="KW-1133">Transmembrane helix</keyword>
<dbReference type="PANTHER" id="PTHR45138">
    <property type="entry name" value="REGULATORY COMPONENTS OF SENSORY TRANSDUCTION SYSTEM"/>
    <property type="match status" value="1"/>
</dbReference>
<reference evidence="6" key="1">
    <citation type="journal article" date="2019" name="Int. J. Syst. Evol. Microbiol.">
        <title>The Global Catalogue of Microorganisms (GCM) 10K type strain sequencing project: providing services to taxonomists for standard genome sequencing and annotation.</title>
        <authorList>
            <consortium name="The Broad Institute Genomics Platform"/>
            <consortium name="The Broad Institute Genome Sequencing Center for Infectious Disease"/>
            <person name="Wu L."/>
            <person name="Ma J."/>
        </authorList>
    </citation>
    <scope>NUCLEOTIDE SEQUENCE [LARGE SCALE GENOMIC DNA]</scope>
    <source>
        <strain evidence="6">JCM 11650</strain>
    </source>
</reference>
<keyword evidence="3" id="KW-0812">Transmembrane</keyword>
<evidence type="ECO:0000256" key="3">
    <source>
        <dbReference type="SAM" id="Phobius"/>
    </source>
</evidence>
<dbReference type="CDD" id="cd01949">
    <property type="entry name" value="GGDEF"/>
    <property type="match status" value="1"/>
</dbReference>
<proteinExistence type="predicted"/>
<dbReference type="SUPFAM" id="SSF55073">
    <property type="entry name" value="Nucleotide cyclase"/>
    <property type="match status" value="1"/>
</dbReference>
<dbReference type="Gene3D" id="3.30.70.270">
    <property type="match status" value="1"/>
</dbReference>
<evidence type="ECO:0000259" key="4">
    <source>
        <dbReference type="PROSITE" id="PS50887"/>
    </source>
</evidence>
<dbReference type="Proteomes" id="UP001595967">
    <property type="component" value="Unassembled WGS sequence"/>
</dbReference>
<dbReference type="InterPro" id="IPR043128">
    <property type="entry name" value="Rev_trsase/Diguanyl_cyclase"/>
</dbReference>
<dbReference type="NCBIfam" id="TIGR00254">
    <property type="entry name" value="GGDEF"/>
    <property type="match status" value="1"/>
</dbReference>
<protein>
    <recommendedName>
        <fullName evidence="1">diguanylate cyclase</fullName>
        <ecNumber evidence="1">2.7.7.65</ecNumber>
    </recommendedName>
</protein>
<evidence type="ECO:0000256" key="1">
    <source>
        <dbReference type="ARBA" id="ARBA00012528"/>
    </source>
</evidence>
<dbReference type="InterPro" id="IPR050469">
    <property type="entry name" value="Diguanylate_Cyclase"/>
</dbReference>
<evidence type="ECO:0000313" key="6">
    <source>
        <dbReference type="Proteomes" id="UP001595967"/>
    </source>
</evidence>
<feature type="transmembrane region" description="Helical" evidence="3">
    <location>
        <begin position="159"/>
        <end position="178"/>
    </location>
</feature>
<dbReference type="PANTHER" id="PTHR45138:SF9">
    <property type="entry name" value="DIGUANYLATE CYCLASE DGCM-RELATED"/>
    <property type="match status" value="1"/>
</dbReference>
<sequence>MTRLLNALLTTDPRLRRSLITTGFACLFMAFCVLAMQLVVVAGLTQPQPVHWWSIASVGYVLLSFMLIRSGLTRHWRDPAFTTVQIGCALVSNAVAYAIAGEARGIEPPVLAVVMMFGVFGLTAAQMKKLLALGLVAFAIAGAVVQWGRPDDAPPPALAALYMLMVALVLVFSTMLALRMEALRTQLKTQRRELALAVEQVRALATRDELTGLPNRRYLAEAMRLRCLNAQRTGHPLLLAQLDLDWFKVINDTYGHAAGDTALQAFAQTVTAQVRGPDILARWGGEEFILLMSETGVAEGDLVLERVRSAVANTPVVLPEGGRIDLTVSMGATQWRPGETAEALLQRADAALYEAKRQGRNRVVWA</sequence>
<dbReference type="Pfam" id="PF00990">
    <property type="entry name" value="GGDEF"/>
    <property type="match status" value="1"/>
</dbReference>
<dbReference type="InterPro" id="IPR000160">
    <property type="entry name" value="GGDEF_dom"/>
</dbReference>
<dbReference type="EC" id="2.7.7.65" evidence="1"/>
<evidence type="ECO:0000256" key="2">
    <source>
        <dbReference type="ARBA" id="ARBA00034247"/>
    </source>
</evidence>
<dbReference type="EMBL" id="JBHSEW010000010">
    <property type="protein sequence ID" value="MFC4622864.1"/>
    <property type="molecule type" value="Genomic_DNA"/>
</dbReference>
<feature type="transmembrane region" description="Helical" evidence="3">
    <location>
        <begin position="20"/>
        <end position="44"/>
    </location>
</feature>
<accession>A0ABV9H0E2</accession>
<comment type="catalytic activity">
    <reaction evidence="2">
        <text>2 GTP = 3',3'-c-di-GMP + 2 diphosphate</text>
        <dbReference type="Rhea" id="RHEA:24898"/>
        <dbReference type="ChEBI" id="CHEBI:33019"/>
        <dbReference type="ChEBI" id="CHEBI:37565"/>
        <dbReference type="ChEBI" id="CHEBI:58805"/>
        <dbReference type="EC" id="2.7.7.65"/>
    </reaction>
</comment>
<dbReference type="PROSITE" id="PS50887">
    <property type="entry name" value="GGDEF"/>
    <property type="match status" value="1"/>
</dbReference>